<keyword evidence="1" id="KW-0732">Signal</keyword>
<accession>A0A1M7KG98</accession>
<reference evidence="2 3" key="1">
    <citation type="submission" date="2016-11" db="EMBL/GenBank/DDBJ databases">
        <authorList>
            <person name="Jaros S."/>
            <person name="Januszkiewicz K."/>
            <person name="Wedrychowicz H."/>
        </authorList>
    </citation>
    <scope>NUCLEOTIDE SEQUENCE [LARGE SCALE GENOMIC DNA]</scope>
    <source>
        <strain evidence="2 3">DSM 27406</strain>
    </source>
</reference>
<dbReference type="RefSeq" id="WP_073085867.1">
    <property type="nucleotide sequence ID" value="NZ_FRBL01000009.1"/>
</dbReference>
<keyword evidence="3" id="KW-1185">Reference proteome</keyword>
<dbReference type="NCBIfam" id="NF033674">
    <property type="entry name" value="stress_OB_fold"/>
    <property type="match status" value="1"/>
</dbReference>
<dbReference type="AlphaFoldDB" id="A0A1M7KG98"/>
<dbReference type="InterPro" id="IPR005220">
    <property type="entry name" value="CarO-like"/>
</dbReference>
<name>A0A1M7KG98_9BACT</name>
<dbReference type="Pfam" id="PF04076">
    <property type="entry name" value="BOF"/>
    <property type="match status" value="1"/>
</dbReference>
<dbReference type="Gene3D" id="2.40.50.200">
    <property type="entry name" value="Bacterial OB-fold"/>
    <property type="match status" value="1"/>
</dbReference>
<dbReference type="SUPFAM" id="SSF101756">
    <property type="entry name" value="Hypothetical protein YgiW"/>
    <property type="match status" value="1"/>
</dbReference>
<sequence>MKQLLTSILLFTTVAFVIPPQEQLTVGEVLRKARQLDRDSTTVQLIGYITGKVSKGLYKFEDKTAEIKVYIDDNYLPAKPFDDRIQMVVYAWVQYEQNKPVTLRANRLVTEF</sequence>
<proteinExistence type="predicted"/>
<evidence type="ECO:0000313" key="2">
    <source>
        <dbReference type="EMBL" id="SHM64348.1"/>
    </source>
</evidence>
<evidence type="ECO:0000313" key="3">
    <source>
        <dbReference type="Proteomes" id="UP000184420"/>
    </source>
</evidence>
<evidence type="ECO:0000256" key="1">
    <source>
        <dbReference type="ARBA" id="ARBA00022729"/>
    </source>
</evidence>
<gene>
    <name evidence="2" type="ORF">SAMN05444266_109304</name>
</gene>
<dbReference type="InterPro" id="IPR036700">
    <property type="entry name" value="BOBF_sf"/>
</dbReference>
<organism evidence="2 3">
    <name type="scientific">Chitinophaga jiangningensis</name>
    <dbReference type="NCBI Taxonomy" id="1419482"/>
    <lineage>
        <taxon>Bacteria</taxon>
        <taxon>Pseudomonadati</taxon>
        <taxon>Bacteroidota</taxon>
        <taxon>Chitinophagia</taxon>
        <taxon>Chitinophagales</taxon>
        <taxon>Chitinophagaceae</taxon>
        <taxon>Chitinophaga</taxon>
    </lineage>
</organism>
<dbReference type="Proteomes" id="UP000184420">
    <property type="component" value="Unassembled WGS sequence"/>
</dbReference>
<dbReference type="EMBL" id="FRBL01000009">
    <property type="protein sequence ID" value="SHM64348.1"/>
    <property type="molecule type" value="Genomic_DNA"/>
</dbReference>
<dbReference type="OrthoDB" id="677507at2"/>
<protein>
    <submittedName>
        <fullName evidence="2">Uncharacterized protein</fullName>
    </submittedName>
</protein>